<sequence>TLVSFAGGNSSSFTAPTTNPRIDLLVLNSSGALERVVGTEAASPTPPTYPTDKIVICEVFNRVGQTSVKNVDDTVQGYISKNVRPFLNLGVSGAGSTVDQKRLWGCNIKPNTTTKIDVETGIVEVDTVAGGSPEIIELTAAITMDFATVGANGLDTGTPAISWYHFFVIYNPTTQTIATLASQNQTSPTMPSGYTKLRRVGTFYNTAAGSASIRSFKQIDSGVGRRYLFDGGPINSGTVNTATYASFSLTAAVSPTADVVIGYMNSPAGISSIKMSHDGVNDQLQITHGNFGTGTPGIGFNLVMTIAQTIYALRNAAGGNSDILVVGYEESV</sequence>
<gene>
    <name evidence="1" type="ORF">LCGC14_2775770</name>
</gene>
<organism evidence="1">
    <name type="scientific">marine sediment metagenome</name>
    <dbReference type="NCBI Taxonomy" id="412755"/>
    <lineage>
        <taxon>unclassified sequences</taxon>
        <taxon>metagenomes</taxon>
        <taxon>ecological metagenomes</taxon>
    </lineage>
</organism>
<evidence type="ECO:0000313" key="1">
    <source>
        <dbReference type="EMBL" id="KKK85192.1"/>
    </source>
</evidence>
<proteinExistence type="predicted"/>
<feature type="non-terminal residue" evidence="1">
    <location>
        <position position="1"/>
    </location>
</feature>
<dbReference type="EMBL" id="LAZR01051421">
    <property type="protein sequence ID" value="KKK85192.1"/>
    <property type="molecule type" value="Genomic_DNA"/>
</dbReference>
<name>A0A0F8YUR5_9ZZZZ</name>
<dbReference type="AlphaFoldDB" id="A0A0F8YUR5"/>
<protein>
    <submittedName>
        <fullName evidence="1">Uncharacterized protein</fullName>
    </submittedName>
</protein>
<comment type="caution">
    <text evidence="1">The sequence shown here is derived from an EMBL/GenBank/DDBJ whole genome shotgun (WGS) entry which is preliminary data.</text>
</comment>
<accession>A0A0F8YUR5</accession>
<reference evidence="1" key="1">
    <citation type="journal article" date="2015" name="Nature">
        <title>Complex archaea that bridge the gap between prokaryotes and eukaryotes.</title>
        <authorList>
            <person name="Spang A."/>
            <person name="Saw J.H."/>
            <person name="Jorgensen S.L."/>
            <person name="Zaremba-Niedzwiedzka K."/>
            <person name="Martijn J."/>
            <person name="Lind A.E."/>
            <person name="van Eijk R."/>
            <person name="Schleper C."/>
            <person name="Guy L."/>
            <person name="Ettema T.J."/>
        </authorList>
    </citation>
    <scope>NUCLEOTIDE SEQUENCE</scope>
</reference>